<accession>A0A0M0JKD3</accession>
<keyword evidence="5" id="KW-0413">Isomerase</keyword>
<dbReference type="HAMAP" id="MF_01039">
    <property type="entry name" value="PGAM_GpmA"/>
    <property type="match status" value="1"/>
</dbReference>
<evidence type="ECO:0000256" key="7">
    <source>
        <dbReference type="PIRSR" id="PIRSR613078-2"/>
    </source>
</evidence>
<dbReference type="EMBL" id="JWZX01002774">
    <property type="protein sequence ID" value="KOO27019.1"/>
    <property type="molecule type" value="Genomic_DNA"/>
</dbReference>
<feature type="active site" description="Proton donor/acceptor" evidence="6">
    <location>
        <position position="119"/>
    </location>
</feature>
<dbReference type="NCBIfam" id="NF010713">
    <property type="entry name" value="PRK14115.1"/>
    <property type="match status" value="1"/>
</dbReference>
<keyword evidence="4" id="KW-0324">Glycolysis</keyword>
<reference evidence="10" key="1">
    <citation type="journal article" date="2015" name="PLoS Genet.">
        <title>Genome Sequence and Transcriptome Analyses of Chrysochromulina tobin: Metabolic Tools for Enhanced Algal Fitness in the Prominent Order Prymnesiales (Haptophyceae).</title>
        <authorList>
            <person name="Hovde B.T."/>
            <person name="Deodato C.R."/>
            <person name="Hunsperger H.M."/>
            <person name="Ryken S.A."/>
            <person name="Yost W."/>
            <person name="Jha R.K."/>
            <person name="Patterson J."/>
            <person name="Monnat R.J. Jr."/>
            <person name="Barlow S.B."/>
            <person name="Starkenburg S.R."/>
            <person name="Cattolico R.A."/>
        </authorList>
    </citation>
    <scope>NUCLEOTIDE SEQUENCE</scope>
    <source>
        <strain evidence="10">CCMP291</strain>
    </source>
</reference>
<evidence type="ECO:0000256" key="1">
    <source>
        <dbReference type="ARBA" id="ARBA00000380"/>
    </source>
</evidence>
<dbReference type="InterPro" id="IPR005952">
    <property type="entry name" value="Phosphogly_mut1"/>
</dbReference>
<proteinExistence type="inferred from homology"/>
<dbReference type="EC" id="5.4.2.11" evidence="3"/>
<feature type="binding site" evidence="7">
    <location>
        <begin position="215"/>
        <end position="216"/>
    </location>
    <ligand>
        <name>substrate</name>
    </ligand>
</feature>
<evidence type="ECO:0000256" key="8">
    <source>
        <dbReference type="PIRSR" id="PIRSR613078-3"/>
    </source>
</evidence>
<feature type="binding site" evidence="7">
    <location>
        <position position="130"/>
    </location>
    <ligand>
        <name>substrate</name>
    </ligand>
</feature>
<dbReference type="GO" id="GO:0006096">
    <property type="term" value="P:glycolytic process"/>
    <property type="evidence" value="ECO:0007669"/>
    <property type="project" value="UniProtKB-KW"/>
</dbReference>
<comment type="catalytic activity">
    <reaction evidence="1">
        <text>(2R)-2-phosphoglycerate = (2R)-3-phosphoglycerate</text>
        <dbReference type="Rhea" id="RHEA:15901"/>
        <dbReference type="ChEBI" id="CHEBI:58272"/>
        <dbReference type="ChEBI" id="CHEBI:58289"/>
        <dbReference type="EC" id="5.4.2.11"/>
    </reaction>
</comment>
<feature type="binding site" evidence="7">
    <location>
        <begin position="40"/>
        <end position="47"/>
    </location>
    <ligand>
        <name>substrate</name>
    </ligand>
</feature>
<evidence type="ECO:0000256" key="5">
    <source>
        <dbReference type="ARBA" id="ARBA00023235"/>
    </source>
</evidence>
<evidence type="ECO:0000313" key="10">
    <source>
        <dbReference type="Proteomes" id="UP000037460"/>
    </source>
</evidence>
<feature type="binding site" evidence="7">
    <location>
        <begin position="53"/>
        <end position="54"/>
    </location>
    <ligand>
        <name>substrate</name>
    </ligand>
</feature>
<dbReference type="CDD" id="cd07067">
    <property type="entry name" value="HP_PGM_like"/>
    <property type="match status" value="1"/>
</dbReference>
<comment type="caution">
    <text evidence="9">The sequence shown here is derived from an EMBL/GenBank/DDBJ whole genome shotgun (WGS) entry which is preliminary data.</text>
</comment>
<dbReference type="GO" id="GO:0004619">
    <property type="term" value="F:phosphoglycerate mutase activity"/>
    <property type="evidence" value="ECO:0007669"/>
    <property type="project" value="UniProtKB-EC"/>
</dbReference>
<evidence type="ECO:0000256" key="3">
    <source>
        <dbReference type="ARBA" id="ARBA00012028"/>
    </source>
</evidence>
<dbReference type="SUPFAM" id="SSF53254">
    <property type="entry name" value="Phosphoglycerate mutase-like"/>
    <property type="match status" value="1"/>
</dbReference>
<dbReference type="PANTHER" id="PTHR11931">
    <property type="entry name" value="PHOSPHOGLYCERATE MUTASE"/>
    <property type="match status" value="1"/>
</dbReference>
<dbReference type="InterPro" id="IPR013078">
    <property type="entry name" value="His_Pase_superF_clade-1"/>
</dbReference>
<dbReference type="SMART" id="SM00855">
    <property type="entry name" value="PGAM"/>
    <property type="match status" value="1"/>
</dbReference>
<evidence type="ECO:0000256" key="2">
    <source>
        <dbReference type="ARBA" id="ARBA00006717"/>
    </source>
</evidence>
<keyword evidence="10" id="KW-1185">Reference proteome</keyword>
<evidence type="ECO:0000256" key="4">
    <source>
        <dbReference type="ARBA" id="ARBA00023152"/>
    </source>
</evidence>
<dbReference type="OrthoDB" id="354304at2759"/>
<feature type="binding site" evidence="7">
    <location>
        <begin position="146"/>
        <end position="147"/>
    </location>
    <ligand>
        <name>substrate</name>
    </ligand>
</feature>
<gene>
    <name evidence="9" type="ORF">Ctob_007423</name>
</gene>
<dbReference type="NCBIfam" id="TIGR01258">
    <property type="entry name" value="pgm_1"/>
    <property type="match status" value="1"/>
</dbReference>
<evidence type="ECO:0000313" key="9">
    <source>
        <dbReference type="EMBL" id="KOO27019.1"/>
    </source>
</evidence>
<dbReference type="InterPro" id="IPR029033">
    <property type="entry name" value="His_PPase_superfam"/>
</dbReference>
<protein>
    <recommendedName>
        <fullName evidence="3">phosphoglycerate mutase (2,3-diphosphoglycerate-dependent)</fullName>
        <ecNumber evidence="3">5.4.2.11</ecNumber>
    </recommendedName>
</protein>
<comment type="similarity">
    <text evidence="2">Belongs to the phosphoglycerate mutase family. BPG-dependent PGAM subfamily.</text>
</comment>
<sequence>MQRTPTISRAAASEISMGQVGAPSFPAPPPGTYATIIFLRHGQSNWNEANRFTGWADVPLTTLGKNEAAGAATAMWEAGLNVDVAFCSLLTRAQQTLAIALKIMGQEDVPINYSWRLNERMYGGLTGLNKKETVAKYGDDQVKKWRRSYAIPPPPIEKDSPYWPGNDAKYAHIPEDEIPLSECLKDTVDRCLPYWERSIMPALKRGNTVLVAAHGNSIRGMLKYLDNISDSAITELEIPTGVPLVYRLDKDLKVMPSPMAVAPLTGHFLVDEAELKRKQEEVANQSKLRYGEIPEPVGAK</sequence>
<dbReference type="Pfam" id="PF00300">
    <property type="entry name" value="His_Phos_1"/>
    <property type="match status" value="1"/>
</dbReference>
<dbReference type="Proteomes" id="UP000037460">
    <property type="component" value="Unassembled WGS sequence"/>
</dbReference>
<feature type="binding site" evidence="7">
    <location>
        <begin position="119"/>
        <end position="122"/>
    </location>
    <ligand>
        <name>substrate</name>
    </ligand>
</feature>
<feature type="site" description="Transition state stabilizer" evidence="8">
    <location>
        <position position="214"/>
    </location>
</feature>
<organism evidence="9 10">
    <name type="scientific">Chrysochromulina tobinii</name>
    <dbReference type="NCBI Taxonomy" id="1460289"/>
    <lineage>
        <taxon>Eukaryota</taxon>
        <taxon>Haptista</taxon>
        <taxon>Haptophyta</taxon>
        <taxon>Prymnesiophyceae</taxon>
        <taxon>Prymnesiales</taxon>
        <taxon>Chrysochromulinaceae</taxon>
        <taxon>Chrysochromulina</taxon>
    </lineage>
</organism>
<dbReference type="AlphaFoldDB" id="A0A0M0JKD3"/>
<evidence type="ECO:0000256" key="6">
    <source>
        <dbReference type="PIRSR" id="PIRSR613078-1"/>
    </source>
</evidence>
<feature type="active site" description="Tele-phosphohistidine intermediate" evidence="6">
    <location>
        <position position="41"/>
    </location>
</feature>
<dbReference type="FunFam" id="3.40.50.1240:FF:000003">
    <property type="entry name" value="2,3-bisphosphoglycerate-dependent phosphoglycerate mutase"/>
    <property type="match status" value="1"/>
</dbReference>
<name>A0A0M0JKD3_9EUKA</name>
<feature type="binding site" evidence="7">
    <location>
        <position position="92"/>
    </location>
    <ligand>
        <name>substrate</name>
    </ligand>
</feature>
<dbReference type="Gene3D" id="3.40.50.1240">
    <property type="entry name" value="Phosphoglycerate mutase-like"/>
    <property type="match status" value="1"/>
</dbReference>